<dbReference type="GO" id="GO:0032259">
    <property type="term" value="P:methylation"/>
    <property type="evidence" value="ECO:0007669"/>
    <property type="project" value="UniProtKB-KW"/>
</dbReference>
<keyword evidence="2" id="KW-0808">Transferase</keyword>
<sequence length="301" mass="32040">MQEAVERVDPDKLASAADFALERLAKSQGKVGANFGFVGSRTTTMLANLAAARPGGVLYDPACGIGPALLESVTLGARPERVIGHDINERALHIAEQRAELHGIDIELTKTDILSADVDPTLRADVVILEPAFGLRLDASARLTDARFQFGTPPRSSADTAWLQHVVAHLAETGRGYVLSPSGTLLRGGEERSIRTELVRRGCVEAVVGLSGKLLPHTSIPLALWVLRRPVSAPATEQVLFIDASEAVAPENRVATWLNDPATRQDVPHVEVPVADVARGGVGVHAAAVGRPDRARAWRGV</sequence>
<comment type="caution">
    <text evidence="2">The sequence shown here is derived from an EMBL/GenBank/DDBJ whole genome shotgun (WGS) entry which is preliminary data.</text>
</comment>
<evidence type="ECO:0000313" key="3">
    <source>
        <dbReference type="Proteomes" id="UP000638648"/>
    </source>
</evidence>
<organism evidence="2 3">
    <name type="scientific">Actinopolymorpha pittospori</name>
    <dbReference type="NCBI Taxonomy" id="648752"/>
    <lineage>
        <taxon>Bacteria</taxon>
        <taxon>Bacillati</taxon>
        <taxon>Actinomycetota</taxon>
        <taxon>Actinomycetes</taxon>
        <taxon>Propionibacteriales</taxon>
        <taxon>Actinopolymorphaceae</taxon>
        <taxon>Actinopolymorpha</taxon>
    </lineage>
</organism>
<name>A0A927MX33_9ACTN</name>
<dbReference type="SUPFAM" id="SSF53335">
    <property type="entry name" value="S-adenosyl-L-methionine-dependent methyltransferases"/>
    <property type="match status" value="1"/>
</dbReference>
<keyword evidence="2" id="KW-0489">Methyltransferase</keyword>
<dbReference type="RefSeq" id="WP_192749279.1">
    <property type="nucleotide sequence ID" value="NZ_BAABJL010000089.1"/>
</dbReference>
<dbReference type="PANTHER" id="PTHR42998">
    <property type="entry name" value="TYPE I RESTRICTION ENZYME HINDVIIP M PROTEIN-RELATED"/>
    <property type="match status" value="1"/>
</dbReference>
<dbReference type="CDD" id="cd02440">
    <property type="entry name" value="AdoMet_MTases"/>
    <property type="match status" value="1"/>
</dbReference>
<reference evidence="2" key="1">
    <citation type="submission" date="2020-10" db="EMBL/GenBank/DDBJ databases">
        <title>Sequencing the genomes of 1000 actinobacteria strains.</title>
        <authorList>
            <person name="Klenk H.-P."/>
        </authorList>
    </citation>
    <scope>NUCLEOTIDE SEQUENCE</scope>
    <source>
        <strain evidence="2">DSM 45354</strain>
    </source>
</reference>
<dbReference type="GO" id="GO:0008170">
    <property type="term" value="F:N-methyltransferase activity"/>
    <property type="evidence" value="ECO:0007669"/>
    <property type="project" value="InterPro"/>
</dbReference>
<dbReference type="InterPro" id="IPR003356">
    <property type="entry name" value="DNA_methylase_A-5"/>
</dbReference>
<dbReference type="InterPro" id="IPR029063">
    <property type="entry name" value="SAM-dependent_MTases_sf"/>
</dbReference>
<evidence type="ECO:0000259" key="1">
    <source>
        <dbReference type="Pfam" id="PF02384"/>
    </source>
</evidence>
<dbReference type="InterPro" id="IPR052916">
    <property type="entry name" value="Type-I_RE_MTase_Subunit"/>
</dbReference>
<protein>
    <submittedName>
        <fullName evidence="2">Type I restriction-modification system DNA methylase subunit</fullName>
    </submittedName>
</protein>
<dbReference type="Pfam" id="PF02384">
    <property type="entry name" value="N6_Mtase"/>
    <property type="match status" value="1"/>
</dbReference>
<proteinExistence type="predicted"/>
<keyword evidence="3" id="KW-1185">Reference proteome</keyword>
<dbReference type="GO" id="GO:0003677">
    <property type="term" value="F:DNA binding"/>
    <property type="evidence" value="ECO:0007669"/>
    <property type="project" value="InterPro"/>
</dbReference>
<dbReference type="Gene3D" id="3.40.50.150">
    <property type="entry name" value="Vaccinia Virus protein VP39"/>
    <property type="match status" value="1"/>
</dbReference>
<feature type="domain" description="DNA methylase adenine-specific" evidence="1">
    <location>
        <begin position="10"/>
        <end position="259"/>
    </location>
</feature>
<dbReference type="Proteomes" id="UP000638648">
    <property type="component" value="Unassembled WGS sequence"/>
</dbReference>
<accession>A0A927MX33</accession>
<evidence type="ECO:0000313" key="2">
    <source>
        <dbReference type="EMBL" id="MBE1604825.1"/>
    </source>
</evidence>
<gene>
    <name evidence="2" type="ORF">HEB94_001673</name>
</gene>
<dbReference type="AlphaFoldDB" id="A0A927MX33"/>
<dbReference type="EMBL" id="JADBEM010000001">
    <property type="protein sequence ID" value="MBE1604825.1"/>
    <property type="molecule type" value="Genomic_DNA"/>
</dbReference>
<dbReference type="PRINTS" id="PR00507">
    <property type="entry name" value="N12N6MTFRASE"/>
</dbReference>
<dbReference type="PANTHER" id="PTHR42998:SF1">
    <property type="entry name" value="TYPE I RESTRICTION ENZYME HINDI METHYLASE SUBUNIT"/>
    <property type="match status" value="1"/>
</dbReference>